<dbReference type="RefSeq" id="XP_043032862.1">
    <property type="nucleotide sequence ID" value="XM_043178148.1"/>
</dbReference>
<name>A0A9P7VF06_9AGAR</name>
<comment type="caution">
    <text evidence="1">The sequence shown here is derived from an EMBL/GenBank/DDBJ whole genome shotgun (WGS) entry which is preliminary data.</text>
</comment>
<protein>
    <submittedName>
        <fullName evidence="1">Uncharacterized protein</fullName>
    </submittedName>
</protein>
<dbReference type="AlphaFoldDB" id="A0A9P7VF06"/>
<proteinExistence type="predicted"/>
<dbReference type="EMBL" id="MU250598">
    <property type="protein sequence ID" value="KAG7439362.1"/>
    <property type="molecule type" value="Genomic_DNA"/>
</dbReference>
<evidence type="ECO:0000313" key="1">
    <source>
        <dbReference type="EMBL" id="KAG7439362.1"/>
    </source>
</evidence>
<dbReference type="GeneID" id="66100435"/>
<sequence>MRNRLDRLDVSFGGTEVRKVLLSIEAVPWRLMFILFPKFVDVRSDFSLSRPLGAVDANRNNRASGFSVTSQASRFVVHDACTMKRSETWLRFLVVAAHPLIRRCMISSKRNMYPRFDESLGGTYHLCKWITLSLSSLGLFNYVAFEKAVVIKEHSIFNINPKAAFQTSGMMPQPCLRIAVWLNAKGTGQGVTFQYPIGLGGGCLLDQSMDRERRTTPFSPSHAHSNHQACHHCLSLLNQARQWILSIALKPSLWAIESGFAIPPRRFPLPKSTPTWHALLTFSLLPNCRVSTHSI</sequence>
<organism evidence="1 2">
    <name type="scientific">Guyanagaster necrorhizus</name>
    <dbReference type="NCBI Taxonomy" id="856835"/>
    <lineage>
        <taxon>Eukaryota</taxon>
        <taxon>Fungi</taxon>
        <taxon>Dikarya</taxon>
        <taxon>Basidiomycota</taxon>
        <taxon>Agaricomycotina</taxon>
        <taxon>Agaricomycetes</taxon>
        <taxon>Agaricomycetidae</taxon>
        <taxon>Agaricales</taxon>
        <taxon>Marasmiineae</taxon>
        <taxon>Physalacriaceae</taxon>
        <taxon>Guyanagaster</taxon>
    </lineage>
</organism>
<gene>
    <name evidence="1" type="ORF">BT62DRAFT_1014037</name>
</gene>
<dbReference type="Proteomes" id="UP000812287">
    <property type="component" value="Unassembled WGS sequence"/>
</dbReference>
<keyword evidence="2" id="KW-1185">Reference proteome</keyword>
<accession>A0A9P7VF06</accession>
<evidence type="ECO:0000313" key="2">
    <source>
        <dbReference type="Proteomes" id="UP000812287"/>
    </source>
</evidence>
<reference evidence="1" key="1">
    <citation type="submission" date="2020-11" db="EMBL/GenBank/DDBJ databases">
        <title>Adaptations for nitrogen fixation in a non-lichenized fungal sporocarp promotes dispersal by wood-feeding termites.</title>
        <authorList>
            <consortium name="DOE Joint Genome Institute"/>
            <person name="Koch R.A."/>
            <person name="Yoon G."/>
            <person name="Arayal U."/>
            <person name="Lail K."/>
            <person name="Amirebrahimi M."/>
            <person name="Labutti K."/>
            <person name="Lipzen A."/>
            <person name="Riley R."/>
            <person name="Barry K."/>
            <person name="Henrissat B."/>
            <person name="Grigoriev I.V."/>
            <person name="Herr J.R."/>
            <person name="Aime M.C."/>
        </authorList>
    </citation>
    <scope>NUCLEOTIDE SEQUENCE</scope>
    <source>
        <strain evidence="1">MCA 3950</strain>
    </source>
</reference>